<protein>
    <submittedName>
        <fullName evidence="1">Oxepin-CoA hydrolase/3-oxo-5,6-dehydrosuberyl-CoA semialdehyde dehydrogenase</fullName>
    </submittedName>
</protein>
<name>A0A327Q315_9BACT</name>
<accession>A0A327Q315</accession>
<dbReference type="RefSeq" id="WP_111600171.1">
    <property type="nucleotide sequence ID" value="NZ_QLLL01000012.1"/>
</dbReference>
<gene>
    <name evidence="1" type="ORF">LX64_04785</name>
</gene>
<keyword evidence="1" id="KW-0378">Hydrolase</keyword>
<evidence type="ECO:0000313" key="2">
    <source>
        <dbReference type="Proteomes" id="UP000249547"/>
    </source>
</evidence>
<proteinExistence type="predicted"/>
<reference evidence="1 2" key="1">
    <citation type="submission" date="2018-06" db="EMBL/GenBank/DDBJ databases">
        <title>Genomic Encyclopedia of Archaeal and Bacterial Type Strains, Phase II (KMG-II): from individual species to whole genera.</title>
        <authorList>
            <person name="Goeker M."/>
        </authorList>
    </citation>
    <scope>NUCLEOTIDE SEQUENCE [LARGE SCALE GENOMIC DNA]</scope>
    <source>
        <strain evidence="1 2">DSM 23857</strain>
    </source>
</reference>
<organism evidence="1 2">
    <name type="scientific">Chitinophaga skermanii</name>
    <dbReference type="NCBI Taxonomy" id="331697"/>
    <lineage>
        <taxon>Bacteria</taxon>
        <taxon>Pseudomonadati</taxon>
        <taxon>Bacteroidota</taxon>
        <taxon>Chitinophagia</taxon>
        <taxon>Chitinophagales</taxon>
        <taxon>Chitinophagaceae</taxon>
        <taxon>Chitinophaga</taxon>
    </lineage>
</organism>
<sequence length="152" mass="17441">MTIPTYIHRATIEPLMANLQPTSTPIWGGMTPQHMIEHLTAIHHIGCGSPEAPCFTDEAKLPTIREFLRSEVELRQGVISPIFGKDLHPYKHPDLATAKLAFLNAVDIFHQYYQANPGKLHMNPVFGQCSYEDWQLFHKKHNYHHFKQFGLV</sequence>
<dbReference type="Proteomes" id="UP000249547">
    <property type="component" value="Unassembled WGS sequence"/>
</dbReference>
<dbReference type="GO" id="GO:0016787">
    <property type="term" value="F:hydrolase activity"/>
    <property type="evidence" value="ECO:0007669"/>
    <property type="project" value="UniProtKB-KW"/>
</dbReference>
<evidence type="ECO:0000313" key="1">
    <source>
        <dbReference type="EMBL" id="RAI98423.1"/>
    </source>
</evidence>
<dbReference type="OrthoDB" id="2599194at2"/>
<keyword evidence="2" id="KW-1185">Reference proteome</keyword>
<dbReference type="AlphaFoldDB" id="A0A327Q315"/>
<comment type="caution">
    <text evidence="1">The sequence shown here is derived from an EMBL/GenBank/DDBJ whole genome shotgun (WGS) entry which is preliminary data.</text>
</comment>
<dbReference type="EMBL" id="QLLL01000012">
    <property type="protein sequence ID" value="RAI98423.1"/>
    <property type="molecule type" value="Genomic_DNA"/>
</dbReference>